<dbReference type="PROSITE" id="PS51123">
    <property type="entry name" value="OMPA_2"/>
    <property type="match status" value="1"/>
</dbReference>
<sequence length="646" mass="71207">MPGFKSAFSKVLFWFFPLALCATGGAFYFYAQHLHKTLAIQTTQLAEQTQQLQQLNRERSQFNNERDGLQTQVQQLETALNAERSEASHIQTELNQQLAARDQQLTQTQTAAQKQLQQTQTELKQVQEQYQQLLTRHDEAKNTVLRLEENLAGVQKAMLAAATEHKARIAALEKHLNERVTLSAIIPKDADVIKAARLAGVLLDEDPIKQTLTNTRKALEDLEQRYAALNERYQAIQASQKTATTEAAKTHDKHAKDHQQNDNSNDKLIAAEKQIAELTVQLKHEQERSSQLTSAEKRIVELTAQLQRDEQQASKLADAEQRIIELTEQLKQAPSSTQLVDLKAQLELTKAQLNQQIEQFAAVQQQLVSEQQRAESAVRDYATLKTQFESMLQDHSALKTQFTENKNQQATLIQELEHARHIREALAQQYTAQLMELATVQAQLAQLKQSAAAPSDQAAIDAAAPTQTAAIGSASATVVDKTTSTALPSESASSEATSAPVCHVTDLIADLAVEQTQRGLLLTDLNAELQFAKSSAELMAVAMPKLERISVLLAQHPEIIIQIEGHTDSLGDPVFNQSLSQARAEAVLAAFTAHGVNPMQLTAVGMGSKRPLATNQTAAGRSRNRRVEVYLGLSDAARTACQATAQ</sequence>
<evidence type="ECO:0000256" key="6">
    <source>
        <dbReference type="SAM" id="MobiDB-lite"/>
    </source>
</evidence>
<accession>A0A839HK43</accession>
<dbReference type="Gene3D" id="3.30.1330.60">
    <property type="entry name" value="OmpA-like domain"/>
    <property type="match status" value="1"/>
</dbReference>
<evidence type="ECO:0000313" key="10">
    <source>
        <dbReference type="Proteomes" id="UP000548632"/>
    </source>
</evidence>
<dbReference type="GO" id="GO:0009279">
    <property type="term" value="C:cell outer membrane"/>
    <property type="evidence" value="ECO:0007669"/>
    <property type="project" value="UniProtKB-SubCell"/>
</dbReference>
<feature type="compositionally biased region" description="Basic and acidic residues" evidence="6">
    <location>
        <begin position="248"/>
        <end position="260"/>
    </location>
</feature>
<evidence type="ECO:0000256" key="4">
    <source>
        <dbReference type="PROSITE-ProRule" id="PRU00473"/>
    </source>
</evidence>
<dbReference type="InterPro" id="IPR006664">
    <property type="entry name" value="OMP_bac"/>
</dbReference>
<feature type="coiled-coil region" evidence="5">
    <location>
        <begin position="38"/>
        <end position="157"/>
    </location>
</feature>
<keyword evidence="7" id="KW-1133">Transmembrane helix</keyword>
<name>A0A839HK43_9GAMM</name>
<keyword evidence="5" id="KW-0175">Coiled coil</keyword>
<dbReference type="EMBL" id="JABVCQ010000028">
    <property type="protein sequence ID" value="MBB1126879.1"/>
    <property type="molecule type" value="Genomic_DNA"/>
</dbReference>
<dbReference type="InterPro" id="IPR006665">
    <property type="entry name" value="OmpA-like"/>
</dbReference>
<dbReference type="SUPFAM" id="SSF103088">
    <property type="entry name" value="OmpA-like"/>
    <property type="match status" value="1"/>
</dbReference>
<organism evidence="9 10">
    <name type="scientific">Thiospirillum jenense</name>
    <dbReference type="NCBI Taxonomy" id="1653858"/>
    <lineage>
        <taxon>Bacteria</taxon>
        <taxon>Pseudomonadati</taxon>
        <taxon>Pseudomonadota</taxon>
        <taxon>Gammaproteobacteria</taxon>
        <taxon>Chromatiales</taxon>
        <taxon>Chromatiaceae</taxon>
        <taxon>Thiospirillum</taxon>
    </lineage>
</organism>
<proteinExistence type="predicted"/>
<evidence type="ECO:0000259" key="8">
    <source>
        <dbReference type="PROSITE" id="PS51123"/>
    </source>
</evidence>
<keyword evidence="3" id="KW-0998">Cell outer membrane</keyword>
<dbReference type="PRINTS" id="PR01021">
    <property type="entry name" value="OMPADOMAIN"/>
</dbReference>
<comment type="caution">
    <text evidence="9">The sequence shown here is derived from an EMBL/GenBank/DDBJ whole genome shotgun (WGS) entry which is preliminary data.</text>
</comment>
<evidence type="ECO:0000256" key="7">
    <source>
        <dbReference type="SAM" id="Phobius"/>
    </source>
</evidence>
<evidence type="ECO:0000256" key="3">
    <source>
        <dbReference type="ARBA" id="ARBA00023237"/>
    </source>
</evidence>
<feature type="domain" description="OmpA-like" evidence="8">
    <location>
        <begin position="518"/>
        <end position="635"/>
    </location>
</feature>
<dbReference type="InterPro" id="IPR036737">
    <property type="entry name" value="OmpA-like_sf"/>
</dbReference>
<keyword evidence="2 4" id="KW-0472">Membrane</keyword>
<dbReference type="InterPro" id="IPR050330">
    <property type="entry name" value="Bact_OuterMem_StrucFunc"/>
</dbReference>
<evidence type="ECO:0000313" key="9">
    <source>
        <dbReference type="EMBL" id="MBB1126879.1"/>
    </source>
</evidence>
<gene>
    <name evidence="9" type="ORF">HUK38_11665</name>
</gene>
<dbReference type="AlphaFoldDB" id="A0A839HK43"/>
<keyword evidence="10" id="KW-1185">Reference proteome</keyword>
<evidence type="ECO:0000256" key="5">
    <source>
        <dbReference type="SAM" id="Coils"/>
    </source>
</evidence>
<dbReference type="Proteomes" id="UP000548632">
    <property type="component" value="Unassembled WGS sequence"/>
</dbReference>
<dbReference type="PANTHER" id="PTHR30329">
    <property type="entry name" value="STATOR ELEMENT OF FLAGELLAR MOTOR COMPLEX"/>
    <property type="match status" value="1"/>
</dbReference>
<dbReference type="CDD" id="cd07185">
    <property type="entry name" value="OmpA_C-like"/>
    <property type="match status" value="1"/>
</dbReference>
<feature type="region of interest" description="Disordered" evidence="6">
    <location>
        <begin position="240"/>
        <end position="263"/>
    </location>
</feature>
<evidence type="ECO:0000256" key="1">
    <source>
        <dbReference type="ARBA" id="ARBA00004442"/>
    </source>
</evidence>
<evidence type="ECO:0000256" key="2">
    <source>
        <dbReference type="ARBA" id="ARBA00023136"/>
    </source>
</evidence>
<comment type="subcellular location">
    <subcellularLocation>
        <location evidence="1">Cell outer membrane</location>
    </subcellularLocation>
</comment>
<dbReference type="Gene3D" id="1.10.287.1490">
    <property type="match status" value="1"/>
</dbReference>
<reference evidence="9 10" key="1">
    <citation type="journal article" date="2020" name="Arch. Microbiol.">
        <title>The genome sequence of the giant phototrophic gammaproteobacterium Thiospirillum jenense gives insight into its physiological properties and phylogenetic relationships.</title>
        <authorList>
            <person name="Imhoff J.F."/>
            <person name="Meyer T.E."/>
            <person name="Kyndt J.A."/>
        </authorList>
    </citation>
    <scope>NUCLEOTIDE SEQUENCE [LARGE SCALE GENOMIC DNA]</scope>
    <source>
        <strain evidence="9 10">DSM 216</strain>
    </source>
</reference>
<dbReference type="PANTHER" id="PTHR30329:SF21">
    <property type="entry name" value="LIPOPROTEIN YIAD-RELATED"/>
    <property type="match status" value="1"/>
</dbReference>
<dbReference type="Pfam" id="PF00691">
    <property type="entry name" value="OmpA"/>
    <property type="match status" value="1"/>
</dbReference>
<keyword evidence="7" id="KW-0812">Transmembrane</keyword>
<protein>
    <submittedName>
        <fullName evidence="9">OmpA family protein</fullName>
    </submittedName>
</protein>
<dbReference type="RefSeq" id="WP_182584505.1">
    <property type="nucleotide sequence ID" value="NZ_JABVCQ010000028.1"/>
</dbReference>
<feature type="transmembrane region" description="Helical" evidence="7">
    <location>
        <begin position="12"/>
        <end position="31"/>
    </location>
</feature>